<evidence type="ECO:0000313" key="2">
    <source>
        <dbReference type="EMBL" id="KAE9022947.1"/>
    </source>
</evidence>
<evidence type="ECO:0000313" key="17">
    <source>
        <dbReference type="Proteomes" id="UP000476176"/>
    </source>
</evidence>
<dbReference type="EMBL" id="QXGB01000178">
    <property type="protein sequence ID" value="KAE9226227.1"/>
    <property type="molecule type" value="Genomic_DNA"/>
</dbReference>
<evidence type="ECO:0000313" key="9">
    <source>
        <dbReference type="EMBL" id="KAE9322207.1"/>
    </source>
</evidence>
<evidence type="ECO:0000313" key="18">
    <source>
        <dbReference type="Proteomes" id="UP000488956"/>
    </source>
</evidence>
<name>A0A6A3LXS7_9STRA</name>
<dbReference type="AlphaFoldDB" id="A0A6A3LXS7"/>
<evidence type="ECO:0000313" key="3">
    <source>
        <dbReference type="EMBL" id="KAE9128080.1"/>
    </source>
</evidence>
<dbReference type="Proteomes" id="UP000440732">
    <property type="component" value="Unassembled WGS sequence"/>
</dbReference>
<evidence type="ECO:0000313" key="11">
    <source>
        <dbReference type="Proteomes" id="UP000433483"/>
    </source>
</evidence>
<dbReference type="OrthoDB" id="123373at2759"/>
<dbReference type="Proteomes" id="UP000476176">
    <property type="component" value="Unassembled WGS sequence"/>
</dbReference>
<evidence type="ECO:0000313" key="13">
    <source>
        <dbReference type="Proteomes" id="UP000440367"/>
    </source>
</evidence>
<gene>
    <name evidence="9" type="ORF">PF001_g4522</name>
    <name evidence="8" type="ORF">PF002_g3825</name>
    <name evidence="7" type="ORF">PF004_g4523</name>
    <name evidence="6" type="ORF">PF005_g5218</name>
    <name evidence="5" type="ORF">PF006_g4342</name>
    <name evidence="4" type="ORF">PF007_g4976</name>
    <name evidence="1" type="ORF">PF009_g5631</name>
    <name evidence="3" type="ORF">PF010_g4650</name>
    <name evidence="2" type="ORF">PF011_g4222</name>
</gene>
<dbReference type="Proteomes" id="UP000441208">
    <property type="component" value="Unassembled WGS sequence"/>
</dbReference>
<dbReference type="Proteomes" id="UP000429523">
    <property type="component" value="Unassembled WGS sequence"/>
</dbReference>
<evidence type="ECO:0000313" key="6">
    <source>
        <dbReference type="EMBL" id="KAE9226227.1"/>
    </source>
</evidence>
<keyword evidence="11" id="KW-1185">Reference proteome</keyword>
<evidence type="ECO:0000313" key="16">
    <source>
        <dbReference type="Proteomes" id="UP000460718"/>
    </source>
</evidence>
<sequence>MVRVDYIRADDIEVDDGELDTDDLNASGCAVFASGAHCPRLPARLPVTFPAPDAPVKSVAALVDDARTLVLENRTPRAQYEVVSTNNAGLATHASVLHDRNLVLLRRARAGYRAGMVMLEQVFLSQVRTEKDNVMLRDRLSGLRDRVARVDAAEAQLRVLKATTAEQYHDLQAQLTASQAEVAALTPRLAAPAPPPASMVSLARLFTAQGDRDDAHAERDDLRAQLTAA</sequence>
<proteinExistence type="predicted"/>
<evidence type="ECO:0000313" key="10">
    <source>
        <dbReference type="Proteomes" id="UP000429523"/>
    </source>
</evidence>
<dbReference type="EMBL" id="QXFX01000164">
    <property type="protein sequence ID" value="KAE9128080.1"/>
    <property type="molecule type" value="Genomic_DNA"/>
</dbReference>
<evidence type="ECO:0000313" key="4">
    <source>
        <dbReference type="EMBL" id="KAE9129251.1"/>
    </source>
</evidence>
<dbReference type="Proteomes" id="UP000440367">
    <property type="component" value="Unassembled WGS sequence"/>
</dbReference>
<reference evidence="16 17" key="1">
    <citation type="submission" date="2018-09" db="EMBL/GenBank/DDBJ databases">
        <title>Genomic investigation of the strawberry pathogen Phytophthora fragariae indicates pathogenicity is determined by transcriptional variation in three key races.</title>
        <authorList>
            <person name="Adams T.M."/>
            <person name="Armitage A.D."/>
            <person name="Sobczyk M.K."/>
            <person name="Bates H.J."/>
            <person name="Dunwell J.M."/>
            <person name="Nellist C.F."/>
            <person name="Harrison R.J."/>
        </authorList>
    </citation>
    <scope>NUCLEOTIDE SEQUENCE [LARGE SCALE GENOMIC DNA]</scope>
    <source>
        <strain evidence="9 12">A4</strain>
        <strain evidence="8 13">BC-1</strain>
        <strain evidence="7 17">BC-23</strain>
        <strain evidence="6 11">NOV-27</strain>
        <strain evidence="5 14">NOV-5</strain>
        <strain evidence="4 15">NOV-71</strain>
        <strain evidence="1 10">NOV-9</strain>
        <strain evidence="3 18">ONT-3</strain>
        <strain evidence="2 16">SCRP245</strain>
    </source>
</reference>
<dbReference type="Proteomes" id="UP000433483">
    <property type="component" value="Unassembled WGS sequence"/>
</dbReference>
<dbReference type="EMBL" id="QXFW01000150">
    <property type="protein sequence ID" value="KAE9022947.1"/>
    <property type="molecule type" value="Genomic_DNA"/>
</dbReference>
<evidence type="ECO:0000313" key="1">
    <source>
        <dbReference type="EMBL" id="KAE8944693.1"/>
    </source>
</evidence>
<dbReference type="EMBL" id="QXFZ01000167">
    <property type="protein sequence ID" value="KAE9129251.1"/>
    <property type="molecule type" value="Genomic_DNA"/>
</dbReference>
<evidence type="ECO:0000313" key="14">
    <source>
        <dbReference type="Proteomes" id="UP000440732"/>
    </source>
</evidence>
<evidence type="ECO:0000313" key="15">
    <source>
        <dbReference type="Proteomes" id="UP000441208"/>
    </source>
</evidence>
<dbReference type="EMBL" id="QXGC01000157">
    <property type="protein sequence ID" value="KAE9247038.1"/>
    <property type="molecule type" value="Genomic_DNA"/>
</dbReference>
<evidence type="ECO:0000313" key="12">
    <source>
        <dbReference type="Proteomes" id="UP000437068"/>
    </source>
</evidence>
<dbReference type="EMBL" id="QXGE01000157">
    <property type="protein sequence ID" value="KAE9322207.1"/>
    <property type="molecule type" value="Genomic_DNA"/>
</dbReference>
<dbReference type="EMBL" id="QXGA01000150">
    <property type="protein sequence ID" value="KAE9151365.1"/>
    <property type="molecule type" value="Genomic_DNA"/>
</dbReference>
<comment type="caution">
    <text evidence="2">The sequence shown here is derived from an EMBL/GenBank/DDBJ whole genome shotgun (WGS) entry which is preliminary data.</text>
</comment>
<protein>
    <submittedName>
        <fullName evidence="2">Uncharacterized protein</fullName>
    </submittedName>
</protein>
<dbReference type="Proteomes" id="UP000437068">
    <property type="component" value="Unassembled WGS sequence"/>
</dbReference>
<organism evidence="2 16">
    <name type="scientific">Phytophthora fragariae</name>
    <dbReference type="NCBI Taxonomy" id="53985"/>
    <lineage>
        <taxon>Eukaryota</taxon>
        <taxon>Sar</taxon>
        <taxon>Stramenopiles</taxon>
        <taxon>Oomycota</taxon>
        <taxon>Peronosporomycetes</taxon>
        <taxon>Peronosporales</taxon>
        <taxon>Peronosporaceae</taxon>
        <taxon>Phytophthora</taxon>
    </lineage>
</organism>
<dbReference type="Proteomes" id="UP000488956">
    <property type="component" value="Unassembled WGS sequence"/>
</dbReference>
<dbReference type="EMBL" id="QXGF01000191">
    <property type="protein sequence ID" value="KAE8944693.1"/>
    <property type="molecule type" value="Genomic_DNA"/>
</dbReference>
<accession>A0A6A3LXS7</accession>
<evidence type="ECO:0000313" key="8">
    <source>
        <dbReference type="EMBL" id="KAE9252477.1"/>
    </source>
</evidence>
<dbReference type="EMBL" id="QXGD01000112">
    <property type="protein sequence ID" value="KAE9252477.1"/>
    <property type="molecule type" value="Genomic_DNA"/>
</dbReference>
<evidence type="ECO:0000313" key="7">
    <source>
        <dbReference type="EMBL" id="KAE9247038.1"/>
    </source>
</evidence>
<dbReference type="Proteomes" id="UP000460718">
    <property type="component" value="Unassembled WGS sequence"/>
</dbReference>
<evidence type="ECO:0000313" key="5">
    <source>
        <dbReference type="EMBL" id="KAE9151365.1"/>
    </source>
</evidence>